<dbReference type="GO" id="GO:0004756">
    <property type="term" value="F:selenide, water dikinase activity"/>
    <property type="evidence" value="ECO:0007669"/>
    <property type="project" value="UniProtKB-EC"/>
</dbReference>
<dbReference type="Pfam" id="PF02769">
    <property type="entry name" value="AIRS_C"/>
    <property type="match status" value="1"/>
</dbReference>
<dbReference type="Gene3D" id="3.90.650.10">
    <property type="entry name" value="PurM-like C-terminal domain"/>
    <property type="match status" value="1"/>
</dbReference>
<dbReference type="RefSeq" id="WP_007312636.1">
    <property type="nucleotide sequence ID" value="NZ_AESD01000721.1"/>
</dbReference>
<dbReference type="GeneID" id="88768189"/>
<dbReference type="Gene3D" id="3.50.50.100">
    <property type="match status" value="1"/>
</dbReference>
<dbReference type="SUPFAM" id="SSF56042">
    <property type="entry name" value="PurM C-terminal domain-like"/>
    <property type="match status" value="1"/>
</dbReference>
<dbReference type="GO" id="GO:0005524">
    <property type="term" value="F:ATP binding"/>
    <property type="evidence" value="ECO:0007669"/>
    <property type="project" value="UniProtKB-KW"/>
</dbReference>
<evidence type="ECO:0000256" key="3">
    <source>
        <dbReference type="ARBA" id="ARBA00022777"/>
    </source>
</evidence>
<dbReference type="GO" id="GO:0016260">
    <property type="term" value="P:selenocysteine biosynthetic process"/>
    <property type="evidence" value="ECO:0007669"/>
    <property type="project" value="TreeGrafter"/>
</dbReference>
<dbReference type="InterPro" id="IPR036188">
    <property type="entry name" value="FAD/NAD-bd_sf"/>
</dbReference>
<name>G5JBK7_CROWT</name>
<dbReference type="GO" id="GO:0005737">
    <property type="term" value="C:cytoplasm"/>
    <property type="evidence" value="ECO:0007669"/>
    <property type="project" value="TreeGrafter"/>
</dbReference>
<evidence type="ECO:0000313" key="9">
    <source>
        <dbReference type="EMBL" id="EHJ10428.1"/>
    </source>
</evidence>
<dbReference type="Gene3D" id="3.30.1330.10">
    <property type="entry name" value="PurM-like, N-terminal domain"/>
    <property type="match status" value="1"/>
</dbReference>
<dbReference type="GO" id="GO:0016491">
    <property type="term" value="F:oxidoreductase activity"/>
    <property type="evidence" value="ECO:0007669"/>
    <property type="project" value="InterPro"/>
</dbReference>
<evidence type="ECO:0000256" key="4">
    <source>
        <dbReference type="ARBA" id="ARBA00022840"/>
    </source>
</evidence>
<evidence type="ECO:0000256" key="5">
    <source>
        <dbReference type="ARBA" id="ARBA00023266"/>
    </source>
</evidence>
<feature type="domain" description="PurM-like N-terminal" evidence="6">
    <location>
        <begin position="441"/>
        <end position="547"/>
    </location>
</feature>
<keyword evidence="2" id="KW-0547">Nucleotide-binding</keyword>
<protein>
    <submittedName>
        <fullName evidence="9">NADH dehydrogenase-like protein / Selenide,water dikinase</fullName>
        <ecNumber evidence="9">2.7.9.3</ecNumber>
    </submittedName>
</protein>
<dbReference type="InterPro" id="IPR036921">
    <property type="entry name" value="PurM-like_N_sf"/>
</dbReference>
<dbReference type="NCBIfam" id="TIGR03169">
    <property type="entry name" value="Nterm_to_SelD"/>
    <property type="match status" value="1"/>
</dbReference>
<accession>G5JBK7</accession>
<dbReference type="SUPFAM" id="SSF55326">
    <property type="entry name" value="PurM N-terminal domain-like"/>
    <property type="match status" value="1"/>
</dbReference>
<dbReference type="PANTHER" id="PTHR10256">
    <property type="entry name" value="SELENIDE, WATER DIKINASE"/>
    <property type="match status" value="1"/>
</dbReference>
<dbReference type="Pfam" id="PF00586">
    <property type="entry name" value="AIRS"/>
    <property type="match status" value="1"/>
</dbReference>
<dbReference type="EMBL" id="AESD01000721">
    <property type="protein sequence ID" value="EHJ10428.1"/>
    <property type="molecule type" value="Genomic_DNA"/>
</dbReference>
<dbReference type="AlphaFoldDB" id="G5JBK7"/>
<dbReference type="InterPro" id="IPR004536">
    <property type="entry name" value="SPS/SelD"/>
</dbReference>
<evidence type="ECO:0000259" key="7">
    <source>
        <dbReference type="Pfam" id="PF02769"/>
    </source>
</evidence>
<keyword evidence="1 9" id="KW-0808">Transferase</keyword>
<evidence type="ECO:0000259" key="6">
    <source>
        <dbReference type="Pfam" id="PF00586"/>
    </source>
</evidence>
<evidence type="ECO:0000259" key="8">
    <source>
        <dbReference type="Pfam" id="PF07992"/>
    </source>
</evidence>
<gene>
    <name evidence="9" type="ORF">CWATWH0003_4822</name>
</gene>
<dbReference type="InterPro" id="IPR036676">
    <property type="entry name" value="PurM-like_C_sf"/>
</dbReference>
<reference evidence="9 10" key="1">
    <citation type="journal article" date="2011" name="Front. Microbiol.">
        <title>Two Strains of Crocosphaera watsonii with Highly Conserved Genomes are Distinguished by Strain-Specific Features.</title>
        <authorList>
            <person name="Bench S.R."/>
            <person name="Ilikchyan I.N."/>
            <person name="Tripp H.J."/>
            <person name="Zehr J.P."/>
        </authorList>
    </citation>
    <scope>NUCLEOTIDE SEQUENCE [LARGE SCALE GENOMIC DNA]</scope>
    <source>
        <strain evidence="9 10">WH 0003</strain>
    </source>
</reference>
<dbReference type="InterPro" id="IPR016188">
    <property type="entry name" value="PurM-like_N"/>
</dbReference>
<evidence type="ECO:0000256" key="1">
    <source>
        <dbReference type="ARBA" id="ARBA00022679"/>
    </source>
</evidence>
<dbReference type="Pfam" id="PF07992">
    <property type="entry name" value="Pyr_redox_2"/>
    <property type="match status" value="1"/>
</dbReference>
<feature type="domain" description="PurM-like C-terminal" evidence="7">
    <location>
        <begin position="566"/>
        <end position="735"/>
    </location>
</feature>
<keyword evidence="3 9" id="KW-0418">Kinase</keyword>
<evidence type="ECO:0000313" key="10">
    <source>
        <dbReference type="Proteomes" id="UP000003477"/>
    </source>
</evidence>
<dbReference type="Proteomes" id="UP000003477">
    <property type="component" value="Unassembled WGS sequence"/>
</dbReference>
<feature type="domain" description="FAD/NAD(P)-binding" evidence="8">
    <location>
        <begin position="12"/>
        <end position="323"/>
    </location>
</feature>
<comment type="caution">
    <text evidence="9">The sequence shown here is derived from an EMBL/GenBank/DDBJ whole genome shotgun (WGS) entry which is preliminary data.</text>
</comment>
<evidence type="ECO:0000256" key="2">
    <source>
        <dbReference type="ARBA" id="ARBA00022741"/>
    </source>
</evidence>
<keyword evidence="5" id="KW-0711">Selenium</keyword>
<proteinExistence type="predicted"/>
<dbReference type="InterPro" id="IPR010918">
    <property type="entry name" value="PurM-like_C_dom"/>
</dbReference>
<dbReference type="SUPFAM" id="SSF51905">
    <property type="entry name" value="FAD/NAD(P)-binding domain"/>
    <property type="match status" value="2"/>
</dbReference>
<organism evidence="9 10">
    <name type="scientific">Crocosphaera watsonii WH 0003</name>
    <dbReference type="NCBI Taxonomy" id="423471"/>
    <lineage>
        <taxon>Bacteria</taxon>
        <taxon>Bacillati</taxon>
        <taxon>Cyanobacteriota</taxon>
        <taxon>Cyanophyceae</taxon>
        <taxon>Oscillatoriophycideae</taxon>
        <taxon>Chroococcales</taxon>
        <taxon>Aphanothecaceae</taxon>
        <taxon>Crocosphaera</taxon>
    </lineage>
</organism>
<dbReference type="InterPro" id="IPR023753">
    <property type="entry name" value="FAD/NAD-binding_dom"/>
</dbReference>
<dbReference type="PANTHER" id="PTHR10256:SF0">
    <property type="entry name" value="INACTIVE SELENIDE, WATER DIKINASE-LIKE PROTEIN-RELATED"/>
    <property type="match status" value="1"/>
</dbReference>
<dbReference type="EC" id="2.7.9.3" evidence="9"/>
<dbReference type="CDD" id="cd02195">
    <property type="entry name" value="SelD"/>
    <property type="match status" value="1"/>
</dbReference>
<keyword evidence="4" id="KW-0067">ATP-binding</keyword>
<sequence>MKSNLTQLTHNLVLIGGGHSHAIVLKLWGMNPIPGVHLTLITDRTHTAYSGMLPGQVADFYSFEDTHIDLRCLTQFAQANFYLDTVKDLDLENKQIICEEHPPIAFDYLSIDIGSVPAKNSILGASDYAIPAKPVSQFLTAWEKIKTTVESHPKQPYNLTIIGGGAGGVELAFNMRTCLTNILENVKEKIDKLTITLIHKGDGLLTGHNHWISERLQFLLLENGTNIYLNETVIEIKANSSRNYTINCSSGLEIRSDWVFLVTQASAPQWIEKTGLRTDKKGFILVNNYLQSVSHSYIFAAGDIATIENYSRPKAGVFAVRQGQPLFNNLQSIILDNKLQAYSPQKLYLSLIGTGNKKAIASWGKLSLEADWLWTWKDNIDRKFMKRFKDFSPMESQIKNNNFIPCNGCGSKVGISILERTLKRLKIDQNSEIVIGLNSPDDAAIIDISKQELLVQTIDYLPIFVSDPFIFGQITTNHCLSDLWAMGAKAHSVSAVVTLPYGVDSIIEEILYQLLQGCLKILSKNQIFLTGGHTLQGEKLGFGLSCNGFILPNQILQKSGMQTDEKLIITKPLGTGTLLAAEMKYKTKGYWIDNTIKSMLLSNKKASEIFLKFEASACTDITGFGLVGHLIEMMKSSQVSVELNLDQIPTLIGAIETSKQGITSSLYPKNLENNTYLNSEQDMENNPKFSLLFDPQTSGGLLASIPEKNSDRCLQELVKAGYTDSQIIGKVVKKSNNISCLLT</sequence>
<dbReference type="InterPro" id="IPR017584">
    <property type="entry name" value="Pyridine_nucleo_diS_OxRdtase_N"/>
</dbReference>
<dbReference type="NCBIfam" id="TIGR00476">
    <property type="entry name" value="selD"/>
    <property type="match status" value="1"/>
</dbReference>
<dbReference type="PATRIC" id="fig|423471.3.peg.4513"/>